<dbReference type="EMBL" id="LAZR01041298">
    <property type="protein sequence ID" value="KKL12340.1"/>
    <property type="molecule type" value="Genomic_DNA"/>
</dbReference>
<organism evidence="1">
    <name type="scientific">marine sediment metagenome</name>
    <dbReference type="NCBI Taxonomy" id="412755"/>
    <lineage>
        <taxon>unclassified sequences</taxon>
        <taxon>metagenomes</taxon>
        <taxon>ecological metagenomes</taxon>
    </lineage>
</organism>
<dbReference type="InterPro" id="IPR021323">
    <property type="entry name" value="DUF2927"/>
</dbReference>
<dbReference type="AlphaFoldDB" id="A0A0F9ASC6"/>
<evidence type="ECO:0000313" key="1">
    <source>
        <dbReference type="EMBL" id="KKL12340.1"/>
    </source>
</evidence>
<reference evidence="1" key="1">
    <citation type="journal article" date="2015" name="Nature">
        <title>Complex archaea that bridge the gap between prokaryotes and eukaryotes.</title>
        <authorList>
            <person name="Spang A."/>
            <person name="Saw J.H."/>
            <person name="Jorgensen S.L."/>
            <person name="Zaremba-Niedzwiedzka K."/>
            <person name="Martijn J."/>
            <person name="Lind A.E."/>
            <person name="van Eijk R."/>
            <person name="Schleper C."/>
            <person name="Guy L."/>
            <person name="Ettema T.J."/>
        </authorList>
    </citation>
    <scope>NUCLEOTIDE SEQUENCE</scope>
</reference>
<name>A0A0F9ASC6_9ZZZZ</name>
<proteinExistence type="predicted"/>
<comment type="caution">
    <text evidence="1">The sequence shown here is derived from an EMBL/GenBank/DDBJ whole genome shotgun (WGS) entry which is preliminary data.</text>
</comment>
<gene>
    <name evidence="1" type="ORF">LCGC14_2536740</name>
</gene>
<dbReference type="Pfam" id="PF11150">
    <property type="entry name" value="DUF2927"/>
    <property type="match status" value="1"/>
</dbReference>
<sequence length="116" mass="12244">MVSFVAPHVTAPVRSNASIADDFLDLTFQLESGRSLPVLTRFEGPITVRVTGAAPASLSGDLDKLITRFRDEAGLDITRVGARSDAAITIETVSRALELGLATVRGGHVAEARNAQ</sequence>
<protein>
    <submittedName>
        <fullName evidence="1">Uncharacterized protein</fullName>
    </submittedName>
</protein>
<accession>A0A0F9ASC6</accession>